<evidence type="ECO:0000256" key="7">
    <source>
        <dbReference type="ARBA" id="ARBA00047551"/>
    </source>
</evidence>
<accession>A0A1S4FBI2</accession>
<evidence type="ECO:0000256" key="1">
    <source>
        <dbReference type="ARBA" id="ARBA00005156"/>
    </source>
</evidence>
<dbReference type="Pfam" id="PF00400">
    <property type="entry name" value="WD40"/>
    <property type="match status" value="1"/>
</dbReference>
<dbReference type="GO" id="GO:0061685">
    <property type="term" value="F:diphthine methylesterase activity"/>
    <property type="evidence" value="ECO:0007669"/>
    <property type="project" value="UniProtKB-EC"/>
</dbReference>
<dbReference type="KEGG" id="aag:5566955"/>
<proteinExistence type="inferred from homology"/>
<reference evidence="8" key="1">
    <citation type="submission" date="2005-10" db="EMBL/GenBank/DDBJ databases">
        <authorList>
            <person name="Loftus B.J."/>
            <person name="Nene V.M."/>
            <person name="Hannick L.I."/>
            <person name="Bidwell S."/>
            <person name="Haas B."/>
            <person name="Amedeo P."/>
            <person name="Orvis J."/>
            <person name="Wortman J.R."/>
            <person name="White O.R."/>
            <person name="Salzberg S."/>
            <person name="Shumway M."/>
            <person name="Koo H."/>
            <person name="Zhao Y."/>
            <person name="Holmes M."/>
            <person name="Miller J."/>
            <person name="Schatz M."/>
            <person name="Pop M."/>
            <person name="Pai G."/>
            <person name="Utterback T."/>
            <person name="Rogers Y.-H."/>
            <person name="Kravitz S."/>
            <person name="Fraser C.M."/>
        </authorList>
    </citation>
    <scope>NUCLEOTIDE SEQUENCE</scope>
    <source>
        <strain evidence="8">Liverpool</strain>
    </source>
</reference>
<evidence type="ECO:0000256" key="4">
    <source>
        <dbReference type="ARBA" id="ARBA00022801"/>
    </source>
</evidence>
<keyword evidence="2" id="KW-0853">WD repeat</keyword>
<dbReference type="InterPro" id="IPR052415">
    <property type="entry name" value="Diphthine_MTase"/>
</dbReference>
<dbReference type="HOGENOM" id="CLU_036100_2_0_1"/>
<evidence type="ECO:0000313" key="9">
    <source>
        <dbReference type="Proteomes" id="UP000682892"/>
    </source>
</evidence>
<dbReference type="Gene3D" id="2.130.10.10">
    <property type="entry name" value="YVTN repeat-like/Quinoprotein amine dehydrogenase"/>
    <property type="match status" value="1"/>
</dbReference>
<organism evidence="8 9">
    <name type="scientific">Aedes aegypti</name>
    <name type="common">Yellowfever mosquito</name>
    <name type="synonym">Culex aegypti</name>
    <dbReference type="NCBI Taxonomy" id="7159"/>
    <lineage>
        <taxon>Eukaryota</taxon>
        <taxon>Metazoa</taxon>
        <taxon>Ecdysozoa</taxon>
        <taxon>Arthropoda</taxon>
        <taxon>Hexapoda</taxon>
        <taxon>Insecta</taxon>
        <taxon>Pterygota</taxon>
        <taxon>Neoptera</taxon>
        <taxon>Endopterygota</taxon>
        <taxon>Diptera</taxon>
        <taxon>Nematocera</taxon>
        <taxon>Culicoidea</taxon>
        <taxon>Culicidae</taxon>
        <taxon>Culicinae</taxon>
        <taxon>Aedini</taxon>
        <taxon>Aedes</taxon>
        <taxon>Stegomyia</taxon>
    </lineage>
</organism>
<sequence length="347" mass="38551">MPSTITTLHTYDTVYSADSVEWCPHNPYQQLFVCGTYQLDNKDESLTSNTSQTVRKGRILLFNFDSVENVLTNTQCIETSAILDQKWHPSNAMLSTVNASGDVVTFNLSSEEKLIQSDTLKVPNDSEGEQLALSIDWSLGGDKAAVSDSKGGISLISNAPDGMQCVNRWNAHSFEAWICAFDKTDQNVLYTGGDDILLCVYDIRCADAPMLRLKNKTHGAGVTSLLSLQTKEHLLVTGSYDDCIRLFDTRSMRFCVSETNLGGGVWRLKPNPSQPDQILCACMYHNFSIVSLNSDQSFSLDAEYDEHGSICYGCDWKYGLTEGNAKYFASCSFYDHKMCLAVLKTEK</sequence>
<dbReference type="GO" id="GO:0017183">
    <property type="term" value="P:protein histidyl modification to diphthamide"/>
    <property type="evidence" value="ECO:0007669"/>
    <property type="project" value="TreeGrafter"/>
</dbReference>
<gene>
    <name evidence="8" type="ORF">AaeL_AAEL005725</name>
</gene>
<reference evidence="8" key="2">
    <citation type="journal article" date="2007" name="Science">
        <title>Genome sequence of Aedes aegypti, a major arbovirus vector.</title>
        <authorList>
            <person name="Nene V."/>
            <person name="Wortman J.R."/>
            <person name="Lawson D."/>
            <person name="Haas B."/>
            <person name="Kodira C."/>
            <person name="Tu Z.J."/>
            <person name="Loftus B."/>
            <person name="Xi Z."/>
            <person name="Megy K."/>
            <person name="Grabherr M."/>
            <person name="Ren Q."/>
            <person name="Zdobnov E.M."/>
            <person name="Lobo N.F."/>
            <person name="Campbell K.S."/>
            <person name="Brown S.E."/>
            <person name="Bonaldo M.F."/>
            <person name="Zhu J."/>
            <person name="Sinkins S.P."/>
            <person name="Hogenkamp D.G."/>
            <person name="Amedeo P."/>
            <person name="Arensburger P."/>
            <person name="Atkinson P.W."/>
            <person name="Bidwell S."/>
            <person name="Biedler J."/>
            <person name="Birney E."/>
            <person name="Bruggner R.V."/>
            <person name="Costas J."/>
            <person name="Coy M.R."/>
            <person name="Crabtree J."/>
            <person name="Crawford M."/>
            <person name="Debruyn B."/>
            <person name="Decaprio D."/>
            <person name="Eiglmeier K."/>
            <person name="Eisenstadt E."/>
            <person name="El-Dorry H."/>
            <person name="Gelbart W.M."/>
            <person name="Gomes S.L."/>
            <person name="Hammond M."/>
            <person name="Hannick L.I."/>
            <person name="Hogan J.R."/>
            <person name="Holmes M.H."/>
            <person name="Jaffe D."/>
            <person name="Johnston J.S."/>
            <person name="Kennedy R.C."/>
            <person name="Koo H."/>
            <person name="Kravitz S."/>
            <person name="Kriventseva E.V."/>
            <person name="Kulp D."/>
            <person name="Labutti K."/>
            <person name="Lee E."/>
            <person name="Li S."/>
            <person name="Lovin D.D."/>
            <person name="Mao C."/>
            <person name="Mauceli E."/>
            <person name="Menck C.F."/>
            <person name="Miller J.R."/>
            <person name="Montgomery P."/>
            <person name="Mori A."/>
            <person name="Nascimento A.L."/>
            <person name="Naveira H.F."/>
            <person name="Nusbaum C."/>
            <person name="O'leary S."/>
            <person name="Orvis J."/>
            <person name="Pertea M."/>
            <person name="Quesneville H."/>
            <person name="Reidenbach K.R."/>
            <person name="Rogers Y.H."/>
            <person name="Roth C.W."/>
            <person name="Schneider J.R."/>
            <person name="Schatz M."/>
            <person name="Shumway M."/>
            <person name="Stanke M."/>
            <person name="Stinson E.O."/>
            <person name="Tubio J.M."/>
            <person name="Vanzee J.P."/>
            <person name="Verjovski-Almeida S."/>
            <person name="Werner D."/>
            <person name="White O."/>
            <person name="Wyder S."/>
            <person name="Zeng Q."/>
            <person name="Zhao Q."/>
            <person name="Zhao Y."/>
            <person name="Hill C.A."/>
            <person name="Raikhel A.S."/>
            <person name="Soares M.B."/>
            <person name="Knudson D.L."/>
            <person name="Lee N.H."/>
            <person name="Galagan J."/>
            <person name="Salzberg S.L."/>
            <person name="Paulsen I.T."/>
            <person name="Dimopoulos G."/>
            <person name="Collins F.H."/>
            <person name="Birren B."/>
            <person name="Fraser-Liggett C.M."/>
            <person name="Severson D.W."/>
        </authorList>
    </citation>
    <scope>NUCLEOTIDE SEQUENCE [LARGE SCALE GENOMIC DNA]</scope>
    <source>
        <strain evidence="8">Liverpool</strain>
    </source>
</reference>
<dbReference type="EMBL" id="CH477356">
    <property type="protein sequence ID" value="EAT42785.1"/>
    <property type="molecule type" value="Genomic_DNA"/>
</dbReference>
<comment type="similarity">
    <text evidence="5">Belongs to the DPH7 family.</text>
</comment>
<dbReference type="InterPro" id="IPR036322">
    <property type="entry name" value="WD40_repeat_dom_sf"/>
</dbReference>
<evidence type="ECO:0000256" key="2">
    <source>
        <dbReference type="ARBA" id="ARBA00022574"/>
    </source>
</evidence>
<name>A0A1S4FBI2_AEDAE</name>
<dbReference type="SMART" id="SM00320">
    <property type="entry name" value="WD40"/>
    <property type="match status" value="2"/>
</dbReference>
<keyword evidence="4" id="KW-0378">Hydrolase</keyword>
<dbReference type="EC" id="3.1.1.97" evidence="6"/>
<dbReference type="SUPFAM" id="SSF50978">
    <property type="entry name" value="WD40 repeat-like"/>
    <property type="match status" value="1"/>
</dbReference>
<reference evidence="8" key="3">
    <citation type="submission" date="2012-09" db="EMBL/GenBank/DDBJ databases">
        <authorList>
            <consortium name="VectorBase"/>
        </authorList>
    </citation>
    <scope>NUCLEOTIDE SEQUENCE</scope>
    <source>
        <strain evidence="8">Liverpool</strain>
    </source>
</reference>
<evidence type="ECO:0000256" key="6">
    <source>
        <dbReference type="ARBA" id="ARBA00039131"/>
    </source>
</evidence>
<dbReference type="PANTHER" id="PTHR46042">
    <property type="entry name" value="DIPHTHINE METHYLTRANSFERASE"/>
    <property type="match status" value="1"/>
</dbReference>
<dbReference type="InterPro" id="IPR015943">
    <property type="entry name" value="WD40/YVTN_repeat-like_dom_sf"/>
</dbReference>
<protein>
    <recommendedName>
        <fullName evidence="6">methylated diphthine methylhydrolase</fullName>
        <ecNumber evidence="6">3.1.1.97</ecNumber>
    </recommendedName>
</protein>
<evidence type="ECO:0000256" key="5">
    <source>
        <dbReference type="ARBA" id="ARBA00038092"/>
    </source>
</evidence>
<dbReference type="AlphaFoldDB" id="A0A1S4FBI2"/>
<dbReference type="PANTHER" id="PTHR46042:SF1">
    <property type="entry name" value="DIPHTHINE METHYLTRANSFERASE"/>
    <property type="match status" value="1"/>
</dbReference>
<comment type="pathway">
    <text evidence="1">Protein modification; peptidyl-diphthamide biosynthesis.</text>
</comment>
<dbReference type="OMA" id="LDMKWLP"/>
<comment type="catalytic activity">
    <reaction evidence="7">
        <text>diphthine methyl ester-[translation elongation factor 2] + H2O = diphthine-[translation elongation factor 2] + methanol + H(+)</text>
        <dbReference type="Rhea" id="RHEA:42656"/>
        <dbReference type="Rhea" id="RHEA-COMP:10172"/>
        <dbReference type="Rhea" id="RHEA-COMP:10173"/>
        <dbReference type="ChEBI" id="CHEBI:15377"/>
        <dbReference type="ChEBI" id="CHEBI:15378"/>
        <dbReference type="ChEBI" id="CHEBI:17790"/>
        <dbReference type="ChEBI" id="CHEBI:79005"/>
        <dbReference type="ChEBI" id="CHEBI:82696"/>
        <dbReference type="EC" id="3.1.1.97"/>
    </reaction>
</comment>
<dbReference type="Proteomes" id="UP000682892">
    <property type="component" value="Unassembled WGS sequence"/>
</dbReference>
<dbReference type="InterPro" id="IPR001680">
    <property type="entry name" value="WD40_rpt"/>
</dbReference>
<evidence type="ECO:0000256" key="3">
    <source>
        <dbReference type="ARBA" id="ARBA00022737"/>
    </source>
</evidence>
<dbReference type="GO" id="GO:0005737">
    <property type="term" value="C:cytoplasm"/>
    <property type="evidence" value="ECO:0007669"/>
    <property type="project" value="TreeGrafter"/>
</dbReference>
<keyword evidence="3" id="KW-0677">Repeat</keyword>
<evidence type="ECO:0000313" key="8">
    <source>
        <dbReference type="EMBL" id="EAT42785.1"/>
    </source>
</evidence>
<dbReference type="OrthoDB" id="10057854at2759"/>